<evidence type="ECO:0000313" key="1">
    <source>
        <dbReference type="EMBL" id="MBX61594.1"/>
    </source>
</evidence>
<name>A0A2P2Q3R8_RHIMU</name>
<dbReference type="EMBL" id="GGEC01081110">
    <property type="protein sequence ID" value="MBX61594.1"/>
    <property type="molecule type" value="Transcribed_RNA"/>
</dbReference>
<dbReference type="AlphaFoldDB" id="A0A2P2Q3R8"/>
<accession>A0A2P2Q3R8</accession>
<reference evidence="1" key="1">
    <citation type="submission" date="2018-02" db="EMBL/GenBank/DDBJ databases">
        <title>Rhizophora mucronata_Transcriptome.</title>
        <authorList>
            <person name="Meera S.P."/>
            <person name="Sreeshan A."/>
            <person name="Augustine A."/>
        </authorList>
    </citation>
    <scope>NUCLEOTIDE SEQUENCE</scope>
    <source>
        <tissue evidence="1">Leaf</tissue>
    </source>
</reference>
<organism evidence="1">
    <name type="scientific">Rhizophora mucronata</name>
    <name type="common">Asiatic mangrove</name>
    <dbReference type="NCBI Taxonomy" id="61149"/>
    <lineage>
        <taxon>Eukaryota</taxon>
        <taxon>Viridiplantae</taxon>
        <taxon>Streptophyta</taxon>
        <taxon>Embryophyta</taxon>
        <taxon>Tracheophyta</taxon>
        <taxon>Spermatophyta</taxon>
        <taxon>Magnoliopsida</taxon>
        <taxon>eudicotyledons</taxon>
        <taxon>Gunneridae</taxon>
        <taxon>Pentapetalae</taxon>
        <taxon>rosids</taxon>
        <taxon>fabids</taxon>
        <taxon>Malpighiales</taxon>
        <taxon>Rhizophoraceae</taxon>
        <taxon>Rhizophora</taxon>
    </lineage>
</organism>
<protein>
    <submittedName>
        <fullName evidence="1">Uncharacterized protein</fullName>
    </submittedName>
</protein>
<sequence length="33" mass="3572">MGHKLGIVCCKSCLFLLEISLLGIVTASLCKDY</sequence>
<proteinExistence type="predicted"/>